<dbReference type="SMART" id="SM00980">
    <property type="entry name" value="THAP"/>
    <property type="match status" value="1"/>
</dbReference>
<dbReference type="InterPro" id="IPR052224">
    <property type="entry name" value="THAP_domain_protein"/>
</dbReference>
<dbReference type="Ensembl" id="ENSNMLT00000021541.1">
    <property type="protein sequence ID" value="ENSNMLP00000019166.1"/>
    <property type="gene ID" value="ENSNMLG00000012579.1"/>
</dbReference>
<keyword evidence="2 5" id="KW-0863">Zinc-finger</keyword>
<keyword evidence="8" id="KW-1185">Reference proteome</keyword>
<dbReference type="PANTHER" id="PTHR46927:SF2">
    <property type="entry name" value="THAP DOMAIN-CONTAINING PROTEIN 8"/>
    <property type="match status" value="1"/>
</dbReference>
<dbReference type="InterPro" id="IPR006612">
    <property type="entry name" value="THAP_Znf"/>
</dbReference>
<evidence type="ECO:0000313" key="8">
    <source>
        <dbReference type="Proteomes" id="UP000694523"/>
    </source>
</evidence>
<proteinExistence type="predicted"/>
<evidence type="ECO:0000313" key="7">
    <source>
        <dbReference type="Ensembl" id="ENSNMLP00000019166.1"/>
    </source>
</evidence>
<protein>
    <recommendedName>
        <fullName evidence="6">THAP-type domain-containing protein</fullName>
    </recommendedName>
</protein>
<evidence type="ECO:0000256" key="1">
    <source>
        <dbReference type="ARBA" id="ARBA00022723"/>
    </source>
</evidence>
<organism evidence="7 8">
    <name type="scientific">Neogobius melanostomus</name>
    <name type="common">round goby</name>
    <dbReference type="NCBI Taxonomy" id="47308"/>
    <lineage>
        <taxon>Eukaryota</taxon>
        <taxon>Metazoa</taxon>
        <taxon>Chordata</taxon>
        <taxon>Craniata</taxon>
        <taxon>Vertebrata</taxon>
        <taxon>Euteleostomi</taxon>
        <taxon>Actinopterygii</taxon>
        <taxon>Neopterygii</taxon>
        <taxon>Teleostei</taxon>
        <taxon>Neoteleostei</taxon>
        <taxon>Acanthomorphata</taxon>
        <taxon>Gobiaria</taxon>
        <taxon>Gobiiformes</taxon>
        <taxon>Gobioidei</taxon>
        <taxon>Gobiidae</taxon>
        <taxon>Benthophilinae</taxon>
        <taxon>Neogobiini</taxon>
        <taxon>Neogobius</taxon>
    </lineage>
</organism>
<evidence type="ECO:0000259" key="6">
    <source>
        <dbReference type="PROSITE" id="PS50950"/>
    </source>
</evidence>
<dbReference type="SMART" id="SM00692">
    <property type="entry name" value="DM3"/>
    <property type="match status" value="1"/>
</dbReference>
<feature type="domain" description="THAP-type" evidence="6">
    <location>
        <begin position="1"/>
        <end position="91"/>
    </location>
</feature>
<dbReference type="GO" id="GO:0003677">
    <property type="term" value="F:DNA binding"/>
    <property type="evidence" value="ECO:0007669"/>
    <property type="project" value="UniProtKB-UniRule"/>
</dbReference>
<accession>A0A8C6WMY8</accession>
<evidence type="ECO:0000256" key="3">
    <source>
        <dbReference type="ARBA" id="ARBA00022833"/>
    </source>
</evidence>
<dbReference type="PROSITE" id="PS50950">
    <property type="entry name" value="ZF_THAP"/>
    <property type="match status" value="1"/>
</dbReference>
<reference evidence="7" key="2">
    <citation type="submission" date="2025-09" db="UniProtKB">
        <authorList>
            <consortium name="Ensembl"/>
        </authorList>
    </citation>
    <scope>IDENTIFICATION</scope>
</reference>
<dbReference type="GO" id="GO:0008270">
    <property type="term" value="F:zinc ion binding"/>
    <property type="evidence" value="ECO:0007669"/>
    <property type="project" value="UniProtKB-KW"/>
</dbReference>
<dbReference type="Proteomes" id="UP000694523">
    <property type="component" value="Unplaced"/>
</dbReference>
<dbReference type="AlphaFoldDB" id="A0A8C6WMY8"/>
<dbReference type="PANTHER" id="PTHR46927">
    <property type="entry name" value="AGAP005574-PA"/>
    <property type="match status" value="1"/>
</dbReference>
<keyword evidence="1" id="KW-0479">Metal-binding</keyword>
<dbReference type="SUPFAM" id="SSF57716">
    <property type="entry name" value="Glucocorticoid receptor-like (DNA-binding domain)"/>
    <property type="match status" value="1"/>
</dbReference>
<sequence>MPSRCVAGFCSNTHKDGVSLFKFPKDPELHLKWVKQVRRTREQWTPSSSSLLCLEHFELDCFDSAPVIKESLGCSVQHKCVLLRTAVPTVFRRGVRASGAAGLSNTDSVIEPRVRVSVATPTSSTSVPVRSCVHKRQKIQVHKDTPSVILSVIFLQNCDASCQVDIRQTQTRTVSVAVKPRSKTKGKKLGFVHES</sequence>
<evidence type="ECO:0000256" key="5">
    <source>
        <dbReference type="PROSITE-ProRule" id="PRU00309"/>
    </source>
</evidence>
<keyword evidence="4 5" id="KW-0238">DNA-binding</keyword>
<name>A0A8C6WMY8_9GOBI</name>
<evidence type="ECO:0000256" key="2">
    <source>
        <dbReference type="ARBA" id="ARBA00022771"/>
    </source>
</evidence>
<evidence type="ECO:0000256" key="4">
    <source>
        <dbReference type="ARBA" id="ARBA00023125"/>
    </source>
</evidence>
<reference evidence="7" key="1">
    <citation type="submission" date="2025-08" db="UniProtKB">
        <authorList>
            <consortium name="Ensembl"/>
        </authorList>
    </citation>
    <scope>IDENTIFICATION</scope>
</reference>
<dbReference type="Pfam" id="PF05485">
    <property type="entry name" value="THAP"/>
    <property type="match status" value="1"/>
</dbReference>
<keyword evidence="3" id="KW-0862">Zinc</keyword>